<protein>
    <submittedName>
        <fullName evidence="10">Mitochondrial cation transporter, putative</fullName>
    </submittedName>
</protein>
<gene>
    <name evidence="10" type="ORF">CCM_02782</name>
</gene>
<dbReference type="GeneID" id="18164809"/>
<dbReference type="OrthoDB" id="6608471at2759"/>
<dbReference type="InterPro" id="IPR004686">
    <property type="entry name" value="Mtc"/>
</dbReference>
<dbReference type="InParanoid" id="G3JBT8"/>
<dbReference type="GO" id="GO:0005743">
    <property type="term" value="C:mitochondrial inner membrane"/>
    <property type="evidence" value="ECO:0007669"/>
    <property type="project" value="TreeGrafter"/>
</dbReference>
<dbReference type="eggNOG" id="KOG3767">
    <property type="taxonomic scope" value="Eukaryota"/>
</dbReference>
<dbReference type="GO" id="GO:0006865">
    <property type="term" value="P:amino acid transport"/>
    <property type="evidence" value="ECO:0007669"/>
    <property type="project" value="UniProtKB-KW"/>
</dbReference>
<keyword evidence="4 9" id="KW-0812">Transmembrane</keyword>
<comment type="similarity">
    <text evidence="2">Belongs to the sideroflexin family.</text>
</comment>
<evidence type="ECO:0000256" key="1">
    <source>
        <dbReference type="ARBA" id="ARBA00004225"/>
    </source>
</evidence>
<dbReference type="GO" id="GO:0015075">
    <property type="term" value="F:monoatomic ion transmembrane transporter activity"/>
    <property type="evidence" value="ECO:0007669"/>
    <property type="project" value="InterPro"/>
</dbReference>
<organism evidence="10 11">
    <name type="scientific">Cordyceps militaris (strain CM01)</name>
    <name type="common">Caterpillar fungus</name>
    <dbReference type="NCBI Taxonomy" id="983644"/>
    <lineage>
        <taxon>Eukaryota</taxon>
        <taxon>Fungi</taxon>
        <taxon>Dikarya</taxon>
        <taxon>Ascomycota</taxon>
        <taxon>Pezizomycotina</taxon>
        <taxon>Sordariomycetes</taxon>
        <taxon>Hypocreomycetidae</taxon>
        <taxon>Hypocreales</taxon>
        <taxon>Cordycipitaceae</taxon>
        <taxon>Cordyceps</taxon>
    </lineage>
</organism>
<evidence type="ECO:0000313" key="10">
    <source>
        <dbReference type="EMBL" id="EGX94511.1"/>
    </source>
</evidence>
<dbReference type="EMBL" id="JH126400">
    <property type="protein sequence ID" value="EGX94511.1"/>
    <property type="molecule type" value="Genomic_DNA"/>
</dbReference>
<evidence type="ECO:0000256" key="4">
    <source>
        <dbReference type="ARBA" id="ARBA00022692"/>
    </source>
</evidence>
<evidence type="ECO:0000256" key="2">
    <source>
        <dbReference type="ARBA" id="ARBA00005974"/>
    </source>
</evidence>
<comment type="subcellular location">
    <subcellularLocation>
        <location evidence="1">Mitochondrion membrane</location>
        <topology evidence="1">Multi-pass membrane protein</topology>
    </subcellularLocation>
</comment>
<evidence type="ECO:0000256" key="6">
    <source>
        <dbReference type="ARBA" id="ARBA00022989"/>
    </source>
</evidence>
<dbReference type="FunCoup" id="G3JBT8">
    <property type="interactions" value="276"/>
</dbReference>
<keyword evidence="3" id="KW-0813">Transport</keyword>
<dbReference type="KEGG" id="cmt:CCM_02782"/>
<dbReference type="GO" id="GO:1990542">
    <property type="term" value="P:mitochondrial transmembrane transport"/>
    <property type="evidence" value="ECO:0007669"/>
    <property type="project" value="TreeGrafter"/>
</dbReference>
<dbReference type="PANTHER" id="PTHR11153:SF6">
    <property type="entry name" value="SIDEROFLEXIN-5"/>
    <property type="match status" value="1"/>
</dbReference>
<evidence type="ECO:0000313" key="11">
    <source>
        <dbReference type="Proteomes" id="UP000001610"/>
    </source>
</evidence>
<dbReference type="Pfam" id="PF03820">
    <property type="entry name" value="SFXNs"/>
    <property type="match status" value="1"/>
</dbReference>
<dbReference type="AlphaFoldDB" id="G3JBT8"/>
<dbReference type="HOGENOM" id="CLU_039425_0_0_1"/>
<proteinExistence type="inferred from homology"/>
<dbReference type="OMA" id="GRVRHCA"/>
<reference evidence="10 11" key="1">
    <citation type="journal article" date="2011" name="Genome Biol.">
        <title>Genome sequence of the insect pathogenic fungus Cordyceps militaris, a valued traditional Chinese medicine.</title>
        <authorList>
            <person name="Zheng P."/>
            <person name="Xia Y."/>
            <person name="Xiao G."/>
            <person name="Xiong C."/>
            <person name="Hu X."/>
            <person name="Zhang S."/>
            <person name="Zheng H."/>
            <person name="Huang Y."/>
            <person name="Zhou Y."/>
            <person name="Wang S."/>
            <person name="Zhao G.P."/>
            <person name="Liu X."/>
            <person name="St Leger R.J."/>
            <person name="Wang C."/>
        </authorList>
    </citation>
    <scope>NUCLEOTIDE SEQUENCE [LARGE SCALE GENOMIC DNA]</scope>
    <source>
        <strain evidence="10 11">CM01</strain>
    </source>
</reference>
<evidence type="ECO:0000256" key="8">
    <source>
        <dbReference type="ARBA" id="ARBA00023136"/>
    </source>
</evidence>
<accession>G3JBT8</accession>
<dbReference type="RefSeq" id="XP_006667997.1">
    <property type="nucleotide sequence ID" value="XM_006667934.1"/>
</dbReference>
<keyword evidence="8 9" id="KW-0472">Membrane</keyword>
<sequence length="476" mass="52075">MVNRPRGLMAKALDFGPPLTIFSRDSRFDSWRGRNTLETNAHDVACLLKLSLPAGDFHRSMATQSTYKESCCTASIVVLTLGIGRRKLTFTASKSVNCPLDYFALEGRIRARPTRRKRLDDGTMSASLPGDRELPRSQYDLSTYFGRVQHAITLTDPSTLFAGHSGLENAKQLVTKYKTGEIRDMTAELWNAKKIVDSTLHPDTGEAVFLPFRMSSFVLSNLVVTVGMLQPGLGTVGTVGWQIANQSLNVAVNSSNANKSSPMTMETLAKSYSIAVTASCSVALGLNALVPRLRVAPSTRNILKRLIPFAAVASAGALNAYIMRRGEITTGIDVRPVISEAQKQQMQAEGKSERDVPSLGRSQKAAKLAVYETAASRVFNNSPIMIIPAMVLYHIQEKQAWYKRFMAKQWVQSRPKVAMLVPIGLNLGLITVVSFVALPLALAVFPQQQEISADDLEPEFHGKGGDGGKVWFNRGL</sequence>
<keyword evidence="5" id="KW-0029">Amino-acid transport</keyword>
<dbReference type="VEuPathDB" id="FungiDB:CCM_02782"/>
<keyword evidence="6 9" id="KW-1133">Transmembrane helix</keyword>
<name>G3JBT8_CORMM</name>
<dbReference type="Proteomes" id="UP000001610">
    <property type="component" value="Unassembled WGS sequence"/>
</dbReference>
<keyword evidence="7" id="KW-0496">Mitochondrion</keyword>
<keyword evidence="11" id="KW-1185">Reference proteome</keyword>
<feature type="transmembrane region" description="Helical" evidence="9">
    <location>
        <begin position="417"/>
        <end position="445"/>
    </location>
</feature>
<evidence type="ECO:0000256" key="7">
    <source>
        <dbReference type="ARBA" id="ARBA00023128"/>
    </source>
</evidence>
<evidence type="ECO:0000256" key="5">
    <source>
        <dbReference type="ARBA" id="ARBA00022970"/>
    </source>
</evidence>
<evidence type="ECO:0000256" key="3">
    <source>
        <dbReference type="ARBA" id="ARBA00022448"/>
    </source>
</evidence>
<evidence type="ECO:0000256" key="9">
    <source>
        <dbReference type="SAM" id="Phobius"/>
    </source>
</evidence>
<dbReference type="PANTHER" id="PTHR11153">
    <property type="entry name" value="SIDEROFLEXIN"/>
    <property type="match status" value="1"/>
</dbReference>